<evidence type="ECO:0000256" key="5">
    <source>
        <dbReference type="ARBA" id="ARBA00023010"/>
    </source>
</evidence>
<evidence type="ECO:0000256" key="1">
    <source>
        <dbReference type="ARBA" id="ARBA00004141"/>
    </source>
</evidence>
<dbReference type="InterPro" id="IPR002033">
    <property type="entry name" value="TatC"/>
</dbReference>
<dbReference type="Proteomes" id="UP000325827">
    <property type="component" value="Unassembled WGS sequence"/>
</dbReference>
<name>A0A5J5J210_9MICO</name>
<keyword evidence="4 7" id="KW-1133">Transmembrane helix</keyword>
<keyword evidence="6 7" id="KW-0472">Membrane</keyword>
<protein>
    <recommendedName>
        <fullName evidence="7">Sec-independent protein translocase protein TatC</fullName>
    </recommendedName>
</protein>
<dbReference type="OrthoDB" id="9777044at2"/>
<keyword evidence="5 7" id="KW-0811">Translocation</keyword>
<accession>A0A5J5J210</accession>
<evidence type="ECO:0000256" key="4">
    <source>
        <dbReference type="ARBA" id="ARBA00022989"/>
    </source>
</evidence>
<feature type="transmembrane region" description="Helical" evidence="7">
    <location>
        <begin position="214"/>
        <end position="234"/>
    </location>
</feature>
<comment type="subcellular location">
    <subcellularLocation>
        <location evidence="7">Cell membrane</location>
        <topology evidence="7">Multi-pass membrane protein</topology>
    </subcellularLocation>
    <subcellularLocation>
        <location evidence="1">Membrane</location>
        <topology evidence="1">Multi-pass membrane protein</topology>
    </subcellularLocation>
</comment>
<comment type="caution">
    <text evidence="8">The sequence shown here is derived from an EMBL/GenBank/DDBJ whole genome shotgun (WGS) entry which is preliminary data.</text>
</comment>
<dbReference type="GO" id="GO:0065002">
    <property type="term" value="P:intracellular protein transmembrane transport"/>
    <property type="evidence" value="ECO:0007669"/>
    <property type="project" value="TreeGrafter"/>
</dbReference>
<dbReference type="GO" id="GO:0033281">
    <property type="term" value="C:TAT protein transport complex"/>
    <property type="evidence" value="ECO:0007669"/>
    <property type="project" value="UniProtKB-UniRule"/>
</dbReference>
<feature type="transmembrane region" description="Helical" evidence="7">
    <location>
        <begin position="12"/>
        <end position="31"/>
    </location>
</feature>
<evidence type="ECO:0000313" key="9">
    <source>
        <dbReference type="Proteomes" id="UP000325827"/>
    </source>
</evidence>
<evidence type="ECO:0000256" key="2">
    <source>
        <dbReference type="ARBA" id="ARBA00022692"/>
    </source>
</evidence>
<organism evidence="8 9">
    <name type="scientific">Microbacterium rhizomatis</name>
    <dbReference type="NCBI Taxonomy" id="1631477"/>
    <lineage>
        <taxon>Bacteria</taxon>
        <taxon>Bacillati</taxon>
        <taxon>Actinomycetota</taxon>
        <taxon>Actinomycetes</taxon>
        <taxon>Micrococcales</taxon>
        <taxon>Microbacteriaceae</taxon>
        <taxon>Microbacterium</taxon>
    </lineage>
</organism>
<dbReference type="EMBL" id="VYSA01000002">
    <property type="protein sequence ID" value="KAA9108525.1"/>
    <property type="molecule type" value="Genomic_DNA"/>
</dbReference>
<evidence type="ECO:0000256" key="3">
    <source>
        <dbReference type="ARBA" id="ARBA00022927"/>
    </source>
</evidence>
<dbReference type="PANTHER" id="PTHR30371:SF0">
    <property type="entry name" value="SEC-INDEPENDENT PROTEIN TRANSLOCASE PROTEIN TATC, CHLOROPLASTIC-RELATED"/>
    <property type="match status" value="1"/>
</dbReference>
<keyword evidence="7" id="KW-0813">Transport</keyword>
<evidence type="ECO:0000256" key="7">
    <source>
        <dbReference type="HAMAP-Rule" id="MF_00902"/>
    </source>
</evidence>
<keyword evidence="7" id="KW-1003">Cell membrane</keyword>
<feature type="transmembrane region" description="Helical" evidence="7">
    <location>
        <begin position="72"/>
        <end position="93"/>
    </location>
</feature>
<proteinExistence type="inferred from homology"/>
<dbReference type="PRINTS" id="PR01840">
    <property type="entry name" value="TATCFAMILY"/>
</dbReference>
<gene>
    <name evidence="7 8" type="primary">tatC</name>
    <name evidence="8" type="ORF">F6B43_11250</name>
</gene>
<evidence type="ECO:0000313" key="8">
    <source>
        <dbReference type="EMBL" id="KAA9108525.1"/>
    </source>
</evidence>
<feature type="transmembrane region" description="Helical" evidence="7">
    <location>
        <begin position="105"/>
        <end position="124"/>
    </location>
</feature>
<dbReference type="GO" id="GO:0009977">
    <property type="term" value="F:proton motive force dependent protein transmembrane transporter activity"/>
    <property type="evidence" value="ECO:0007669"/>
    <property type="project" value="TreeGrafter"/>
</dbReference>
<keyword evidence="9" id="KW-1185">Reference proteome</keyword>
<dbReference type="AlphaFoldDB" id="A0A5J5J210"/>
<comment type="subunit">
    <text evidence="7">The Tat system comprises two distinct complexes: a TatABC complex, containing multiple copies of TatA, TatB and TatC subunits, and a separate TatA complex, containing only TatA subunits. Substrates initially bind to the TatABC complex, which probably triggers association of the separate TatA complex to form the active translocon.</text>
</comment>
<dbReference type="NCBIfam" id="TIGR00945">
    <property type="entry name" value="tatC"/>
    <property type="match status" value="1"/>
</dbReference>
<dbReference type="Pfam" id="PF00902">
    <property type="entry name" value="TatC"/>
    <property type="match status" value="1"/>
</dbReference>
<feature type="transmembrane region" description="Helical" evidence="7">
    <location>
        <begin position="190"/>
        <end position="208"/>
    </location>
</feature>
<feature type="transmembrane region" description="Helical" evidence="7">
    <location>
        <begin position="158"/>
        <end position="178"/>
    </location>
</feature>
<keyword evidence="2 7" id="KW-0812">Transmembrane</keyword>
<dbReference type="PANTHER" id="PTHR30371">
    <property type="entry name" value="SEC-INDEPENDENT PROTEIN TRANSLOCASE PROTEIN TATC"/>
    <property type="match status" value="1"/>
</dbReference>
<comment type="similarity">
    <text evidence="7">Belongs to the TatC family.</text>
</comment>
<keyword evidence="3 7" id="KW-0653">Protein transport</keyword>
<sequence>MSLAGHLLELKKRLMISAAAVVVGMVVAFAITEPIIDLLTEPIRAVAAVRGDDFALLNFETVTSGFDLRLRIAFAIGILLSAPVWLWQVWAFVMPALTRSEVRRTIAFLGAAIPLFFAGCYVGWLTMPHIVELMAQFVPEQGAQFYTASYYYDFTFKLLIVVGIAFVLPVFLVALNVAGIVSGRAILRSWRIAVLVSVIFAAIATPAADVASMAMLSGILIVLFFAAGLLSMLFDRRRTKRQDAALSAGIDLGGTPL</sequence>
<reference evidence="9" key="1">
    <citation type="submission" date="2019-09" db="EMBL/GenBank/DDBJ databases">
        <title>Mumia zhuanghuii sp. nov. isolated from the intestinal contents of plateau pika (Ochotona curzoniae) in the Qinghai-Tibet plateau of China.</title>
        <authorList>
            <person name="Tian Z."/>
        </authorList>
    </citation>
    <scope>NUCLEOTIDE SEQUENCE [LARGE SCALE GENOMIC DNA]</scope>
    <source>
        <strain evidence="9">JCM 30598</strain>
    </source>
</reference>
<comment type="function">
    <text evidence="7">Part of the twin-arginine translocation (Tat) system that transports large folded proteins containing a characteristic twin-arginine motif in their signal peptide across membranes. Together with TatB, TatC is part of a receptor directly interacting with Tat signal peptides.</text>
</comment>
<dbReference type="GO" id="GO:0043953">
    <property type="term" value="P:protein transport by the Tat complex"/>
    <property type="evidence" value="ECO:0007669"/>
    <property type="project" value="UniProtKB-UniRule"/>
</dbReference>
<dbReference type="HAMAP" id="MF_00902">
    <property type="entry name" value="TatC"/>
    <property type="match status" value="1"/>
</dbReference>
<evidence type="ECO:0000256" key="6">
    <source>
        <dbReference type="ARBA" id="ARBA00023136"/>
    </source>
</evidence>